<evidence type="ECO:0000313" key="3">
    <source>
        <dbReference type="Proteomes" id="UP000244677"/>
    </source>
</evidence>
<reference evidence="2 3" key="1">
    <citation type="submission" date="2017-04" db="EMBL/GenBank/DDBJ databases">
        <title>Complete genome sequence of Flavobacterium kingsejong AJ004.</title>
        <authorList>
            <person name="Lee P.C."/>
        </authorList>
    </citation>
    <scope>NUCLEOTIDE SEQUENCE [LARGE SCALE GENOMIC DNA]</scope>
    <source>
        <strain evidence="2 3">AJ004</strain>
    </source>
</reference>
<evidence type="ECO:0000313" key="2">
    <source>
        <dbReference type="EMBL" id="AWG23774.1"/>
    </source>
</evidence>
<dbReference type="AlphaFoldDB" id="A0A2S1LJ32"/>
<organism evidence="2 3">
    <name type="scientific">Flavobacterium kingsejongi</name>
    <dbReference type="NCBI Taxonomy" id="1678728"/>
    <lineage>
        <taxon>Bacteria</taxon>
        <taxon>Pseudomonadati</taxon>
        <taxon>Bacteroidota</taxon>
        <taxon>Flavobacteriia</taxon>
        <taxon>Flavobacteriales</taxon>
        <taxon>Flavobacteriaceae</taxon>
        <taxon>Flavobacterium</taxon>
    </lineage>
</organism>
<feature type="chain" id="PRO_5015410661" description="Transporter" evidence="1">
    <location>
        <begin position="19"/>
        <end position="319"/>
    </location>
</feature>
<keyword evidence="3" id="KW-1185">Reference proteome</keyword>
<dbReference type="RefSeq" id="WP_108735449.1">
    <property type="nucleotide sequence ID" value="NZ_CP020919.1"/>
</dbReference>
<dbReference type="EMBL" id="CP020919">
    <property type="protein sequence ID" value="AWG23774.1"/>
    <property type="molecule type" value="Genomic_DNA"/>
</dbReference>
<evidence type="ECO:0000256" key="1">
    <source>
        <dbReference type="SAM" id="SignalP"/>
    </source>
</evidence>
<dbReference type="Proteomes" id="UP000244677">
    <property type="component" value="Chromosome"/>
</dbReference>
<dbReference type="KEGG" id="fki:FK004_00295"/>
<keyword evidence="1" id="KW-0732">Signal</keyword>
<gene>
    <name evidence="2" type="ORF">FK004_00295</name>
</gene>
<name>A0A2S1LJ32_9FLAO</name>
<proteinExistence type="predicted"/>
<protein>
    <recommendedName>
        <fullName evidence="4">Transporter</fullName>
    </recommendedName>
</protein>
<feature type="signal peptide" evidence="1">
    <location>
        <begin position="1"/>
        <end position="18"/>
    </location>
</feature>
<sequence>MKKYILLVTILLSTLAFSHERMDTIAKYHFQKMMFFDDDDCDTCGCSASGGSMGFSSMLNQNFVGLRYIRQSYSTRDGIFNNSPWIDQTFNTVQAWGRIPVSKKIQITALVPYHFHENEKTTGAQSISGLGDITVMALYTVFETTRDTAVFKHTVQLGGGVKAPTGKYNKENNGSVNPSFQVGTGSWDYVLATEYIVRKDNLGLNTMLNYTIKTENADHYQFGNQFNYGSTLFYAFSTAKMSYVPQLGIAGEVTESNKEYGHNTLKTTSGDIFFGKIGMEIGRDRFSLGLNAMLPINQNLTGGLVKADYRWSVNLNYSL</sequence>
<dbReference type="OrthoDB" id="1405967at2"/>
<accession>A0A2S1LJ32</accession>
<evidence type="ECO:0008006" key="4">
    <source>
        <dbReference type="Google" id="ProtNLM"/>
    </source>
</evidence>